<dbReference type="OMA" id="FFPDNWV"/>
<dbReference type="PANTHER" id="PTHR15691:SF6">
    <property type="entry name" value="WASH COMPLEX SUBUNIT 5"/>
    <property type="match status" value="1"/>
</dbReference>
<protein>
    <submittedName>
        <fullName evidence="2">Uncharacterized protein</fullName>
    </submittedName>
</protein>
<dbReference type="VEuPathDB" id="TrichDB:TVAG_431050"/>
<dbReference type="GO" id="GO:0007032">
    <property type="term" value="P:endosome organization"/>
    <property type="evidence" value="ECO:0000318"/>
    <property type="project" value="GO_Central"/>
</dbReference>
<dbReference type="PANTHER" id="PTHR15691">
    <property type="entry name" value="WASH COMPLEX SUBUNIT 5"/>
    <property type="match status" value="1"/>
</dbReference>
<evidence type="ECO:0000313" key="3">
    <source>
        <dbReference type="Proteomes" id="UP000001542"/>
    </source>
</evidence>
<reference evidence="2" key="2">
    <citation type="journal article" date="2007" name="Science">
        <title>Draft genome sequence of the sexually transmitted pathogen Trichomonas vaginalis.</title>
        <authorList>
            <person name="Carlton J.M."/>
            <person name="Hirt R.P."/>
            <person name="Silva J.C."/>
            <person name="Delcher A.L."/>
            <person name="Schatz M."/>
            <person name="Zhao Q."/>
            <person name="Wortman J.R."/>
            <person name="Bidwell S.L."/>
            <person name="Alsmark U.C.M."/>
            <person name="Besteiro S."/>
            <person name="Sicheritz-Ponten T."/>
            <person name="Noel C.J."/>
            <person name="Dacks J.B."/>
            <person name="Foster P.G."/>
            <person name="Simillion C."/>
            <person name="Van de Peer Y."/>
            <person name="Miranda-Saavedra D."/>
            <person name="Barton G.J."/>
            <person name="Westrop G.D."/>
            <person name="Mueller S."/>
            <person name="Dessi D."/>
            <person name="Fiori P.L."/>
            <person name="Ren Q."/>
            <person name="Paulsen I."/>
            <person name="Zhang H."/>
            <person name="Bastida-Corcuera F.D."/>
            <person name="Simoes-Barbosa A."/>
            <person name="Brown M.T."/>
            <person name="Hayes R.D."/>
            <person name="Mukherjee M."/>
            <person name="Okumura C.Y."/>
            <person name="Schneider R."/>
            <person name="Smith A.J."/>
            <person name="Vanacova S."/>
            <person name="Villalvazo M."/>
            <person name="Haas B.J."/>
            <person name="Pertea M."/>
            <person name="Feldblyum T.V."/>
            <person name="Utterback T.R."/>
            <person name="Shu C.L."/>
            <person name="Osoegawa K."/>
            <person name="de Jong P.J."/>
            <person name="Hrdy I."/>
            <person name="Horvathova L."/>
            <person name="Zubacova Z."/>
            <person name="Dolezal P."/>
            <person name="Malik S.B."/>
            <person name="Logsdon J.M. Jr."/>
            <person name="Henze K."/>
            <person name="Gupta A."/>
            <person name="Wang C.C."/>
            <person name="Dunne R.L."/>
            <person name="Upcroft J.A."/>
            <person name="Upcroft P."/>
            <person name="White O."/>
            <person name="Salzberg S.L."/>
            <person name="Tang P."/>
            <person name="Chiu C.-H."/>
            <person name="Lee Y.-S."/>
            <person name="Embley T.M."/>
            <person name="Coombs G.H."/>
            <person name="Mottram J.C."/>
            <person name="Tachezy J."/>
            <person name="Fraser-Liggett C.M."/>
            <person name="Johnson P.J."/>
        </authorList>
    </citation>
    <scope>NUCLEOTIDE SEQUENCE [LARGE SCALE GENOMIC DNA]</scope>
    <source>
        <strain evidence="2">G3</strain>
    </source>
</reference>
<evidence type="ECO:0000313" key="2">
    <source>
        <dbReference type="EMBL" id="EAY01964.1"/>
    </source>
</evidence>
<dbReference type="KEGG" id="tva:4759795"/>
<reference evidence="2" key="1">
    <citation type="submission" date="2006-10" db="EMBL/GenBank/DDBJ databases">
        <authorList>
            <person name="Amadeo P."/>
            <person name="Zhao Q."/>
            <person name="Wortman J."/>
            <person name="Fraser-Liggett C."/>
            <person name="Carlton J."/>
        </authorList>
    </citation>
    <scope>NUCLEOTIDE SEQUENCE</scope>
    <source>
        <strain evidence="2">G3</strain>
    </source>
</reference>
<dbReference type="GO" id="GO:0051125">
    <property type="term" value="P:regulation of actin nucleation"/>
    <property type="evidence" value="ECO:0000318"/>
    <property type="project" value="GO_Central"/>
</dbReference>
<gene>
    <name evidence="2" type="ORF">TVAG_431050</name>
</gene>
<evidence type="ECO:0000256" key="1">
    <source>
        <dbReference type="ARBA" id="ARBA00006224"/>
    </source>
</evidence>
<dbReference type="EMBL" id="DS113551">
    <property type="protein sequence ID" value="EAY01964.1"/>
    <property type="molecule type" value="Genomic_DNA"/>
</dbReference>
<dbReference type="AlphaFoldDB" id="A2EZE3"/>
<accession>A2EZE3</accession>
<dbReference type="GO" id="GO:0005768">
    <property type="term" value="C:endosome"/>
    <property type="evidence" value="ECO:0000318"/>
    <property type="project" value="GO_Central"/>
</dbReference>
<organism evidence="2 3">
    <name type="scientific">Trichomonas vaginalis (strain ATCC PRA-98 / G3)</name>
    <dbReference type="NCBI Taxonomy" id="412133"/>
    <lineage>
        <taxon>Eukaryota</taxon>
        <taxon>Metamonada</taxon>
        <taxon>Parabasalia</taxon>
        <taxon>Trichomonadida</taxon>
        <taxon>Trichomonadidae</taxon>
        <taxon>Trichomonas</taxon>
    </lineage>
</organism>
<dbReference type="InParanoid" id="A2EZE3"/>
<dbReference type="eggNOG" id="KOG3666">
    <property type="taxonomic scope" value="Eukaryota"/>
</dbReference>
<dbReference type="Pfam" id="PF10266">
    <property type="entry name" value="Strumpellin"/>
    <property type="match status" value="1"/>
</dbReference>
<dbReference type="Proteomes" id="UP000001542">
    <property type="component" value="Unassembled WGS sequence"/>
</dbReference>
<proteinExistence type="inferred from homology"/>
<dbReference type="VEuPathDB" id="TrichDB:TVAGG3_0587890"/>
<dbReference type="InterPro" id="IPR019393">
    <property type="entry name" value="WASH_strumpellin"/>
</dbReference>
<dbReference type="GO" id="GO:0071203">
    <property type="term" value="C:WASH complex"/>
    <property type="evidence" value="ECO:0000318"/>
    <property type="project" value="GO_Central"/>
</dbReference>
<dbReference type="GO" id="GO:0140285">
    <property type="term" value="P:endosome fission"/>
    <property type="evidence" value="ECO:0000318"/>
    <property type="project" value="GO_Central"/>
</dbReference>
<dbReference type="GO" id="GO:0030041">
    <property type="term" value="P:actin filament polymerization"/>
    <property type="evidence" value="ECO:0000318"/>
    <property type="project" value="GO_Central"/>
</dbReference>
<name>A2EZE3_TRIV3</name>
<dbReference type="RefSeq" id="XP_001330805.1">
    <property type="nucleotide sequence ID" value="XM_001330769.1"/>
</dbReference>
<sequence length="1139" mass="131782">MELVSRNNPCGWSLVTLVSRGSSIIAEIQRLSQYIPEDFTFPKNQLNHPYAKIIYDFSYFGHETEIENLIESDPDLNELNEECRETHIEIVTRFCRLFESIVRYALDFLHYLEQLNQHVFLQITVESLLNETQGKQLLGEALYYYGVMLLQMDYYIPGLVRERLLVTFNRWRGSSMLLNYSKVCEVCRQSGYVVGQPYPMGYPLEFVNRLEIPVDFVNVLIGKYRNDDCYLMLQNYPEAEHRSVALAQQASMLFIFLFFSPNTLNNENFIMREIVDKFFFDNWIIPYFMGDVVDLSVIWKDFKAANIAIQNTMKQNSMRYAQRYMELYEPIHTKIKQVLSDGFTKTEQLLDGINDFFKLDRDANVCIRFLLLHTQEPGKKVQFPFSRDKLLAFLLDLGEFEFELKNAIETALNTKPEIWTDTRNNAVSILKQLALSFSGTLSLASLQKDEKLQQWFENMAGEVNILEIDNSVGNVQKIYQLTTALESILPFHQISSSIFIKESVAKVIEALKILARLLNIDEKFVPLIGTLSDFSYGFSLVRSFIPLMQKRIKKDPFSVLKLRATFLKMTSILDLQLVRIIQSESKDVDSVSEHYSNIIVQFVRDVLEIVPISIFGVLDQIIQLRTNVLKELPNRIERAQLKQYAQLEERSKLAHLTKEISILTSGVLAMKTTLMGVITVDPKQMLEEGIRKQLVKKIIKVLYEQLVQPNTKEQITAERFNKIIDRVGRAIDGIRHSFEYMGDYVNIDGLRIWHHEYSRIMCYLVEQESNKFVKKKILGWQSEYQSKVAPIKIPKMEGKYATCIGSLAFSLIDLTRQTNSVYCGITGGWLNPQTGEEVLGTKTIDRLCNAIGIEGTSSIDLLLSFTLARQLRQFFEKFEKGHFGNYTNLLNKLLDMWPSPPESMEVYNDLLTRIKQDSHDWTILICSIGQLQLLKMTIDAHMELKCKLEAESLNFMLENTNTTVLQAIKQFYRDPTHNPYPSSNLIAAISTYLENCGMCRPLEKIYTMSKPLPEISLVIFSLTLLNLNNQKLQEYDRLHMLHRPNIYAHFEFIVGIITILRQLNVNHQYAYLTFIGQYANILLASLLNSGRMESTGGVQIPRALKHLMIFVKDYENLTNTPRRMVDTFIPPTIFDYLSI</sequence>
<dbReference type="STRING" id="5722.A2EZE3"/>
<dbReference type="OrthoDB" id="565118at2759"/>
<keyword evidence="3" id="KW-1185">Reference proteome</keyword>
<comment type="similarity">
    <text evidence="1">Belongs to the strumpellin family.</text>
</comment>